<evidence type="ECO:0000313" key="4">
    <source>
        <dbReference type="EMBL" id="KAF6059625.1"/>
    </source>
</evidence>
<feature type="compositionally biased region" description="Polar residues" evidence="3">
    <location>
        <begin position="164"/>
        <end position="173"/>
    </location>
</feature>
<feature type="compositionally biased region" description="Basic and acidic residues" evidence="3">
    <location>
        <begin position="148"/>
        <end position="163"/>
    </location>
</feature>
<dbReference type="InterPro" id="IPR028322">
    <property type="entry name" value="PNRC-like_rgn"/>
</dbReference>
<feature type="compositionally biased region" description="Basic and acidic residues" evidence="3">
    <location>
        <begin position="88"/>
        <end position="104"/>
    </location>
</feature>
<feature type="compositionally biased region" description="Basic and acidic residues" evidence="3">
    <location>
        <begin position="193"/>
        <end position="207"/>
    </location>
</feature>
<feature type="compositionally biased region" description="Low complexity" evidence="3">
    <location>
        <begin position="256"/>
        <end position="273"/>
    </location>
</feature>
<proteinExistence type="inferred from homology"/>
<comment type="similarity">
    <text evidence="2">Belongs to the EDC family.</text>
</comment>
<protein>
    <recommendedName>
        <fullName evidence="6">Enhancer of mRNA-decapping protein 1</fullName>
    </recommendedName>
</protein>
<evidence type="ECO:0008006" key="6">
    <source>
        <dbReference type="Google" id="ProtNLM"/>
    </source>
</evidence>
<feature type="compositionally biased region" description="Polar residues" evidence="3">
    <location>
        <begin position="8"/>
        <end position="38"/>
    </location>
</feature>
<dbReference type="GO" id="GO:0000184">
    <property type="term" value="P:nuclear-transcribed mRNA catabolic process, nonsense-mediated decay"/>
    <property type="evidence" value="ECO:0007669"/>
    <property type="project" value="UniProtKB-KW"/>
</dbReference>
<feature type="region of interest" description="Disordered" evidence="3">
    <location>
        <begin position="1"/>
        <end position="294"/>
    </location>
</feature>
<reference evidence="4" key="1">
    <citation type="submission" date="2020-03" db="EMBL/GenBank/DDBJ databases">
        <title>FDA dAtabase for Regulatory Grade micrObial Sequences (FDA-ARGOS): Supporting development and validation of Infectious Disease Dx tests.</title>
        <authorList>
            <person name="Campos J."/>
            <person name="Goldberg B."/>
            <person name="Tallon L."/>
            <person name="Sadzewicz L."/>
            <person name="Vavikolanu K."/>
            <person name="Mehta A."/>
            <person name="Aluvathingal J."/>
            <person name="Nadendla S."/>
            <person name="Nandy P."/>
            <person name="Geyer C."/>
            <person name="Yan Y."/>
            <person name="Sichtig H."/>
        </authorList>
    </citation>
    <scope>NUCLEOTIDE SEQUENCE [LARGE SCALE GENOMIC DNA]</scope>
    <source>
        <strain evidence="4">FDAARGOS_652</strain>
    </source>
</reference>
<dbReference type="Proteomes" id="UP000590412">
    <property type="component" value="Unassembled WGS sequence"/>
</dbReference>
<evidence type="ECO:0000256" key="2">
    <source>
        <dbReference type="ARBA" id="ARBA00061292"/>
    </source>
</evidence>
<dbReference type="EMBL" id="JABWAB010000001">
    <property type="protein sequence ID" value="KAF6059625.1"/>
    <property type="molecule type" value="Genomic_DNA"/>
</dbReference>
<feature type="compositionally biased region" description="Pro residues" evidence="3">
    <location>
        <begin position="280"/>
        <end position="289"/>
    </location>
</feature>
<comment type="caution">
    <text evidence="4">The sequence shown here is derived from an EMBL/GenBank/DDBJ whole genome shotgun (WGS) entry which is preliminary data.</text>
</comment>
<feature type="compositionally biased region" description="Polar residues" evidence="3">
    <location>
        <begin position="208"/>
        <end position="219"/>
    </location>
</feature>
<dbReference type="AlphaFoldDB" id="A0A8X7TDC8"/>
<gene>
    <name evidence="4" type="ORF">FOB60_001207</name>
</gene>
<evidence type="ECO:0000256" key="1">
    <source>
        <dbReference type="ARBA" id="ARBA00023161"/>
    </source>
</evidence>
<name>A0A8X7TDC8_CANPA</name>
<organism evidence="4 5">
    <name type="scientific">Candida parapsilosis</name>
    <name type="common">Yeast</name>
    <dbReference type="NCBI Taxonomy" id="5480"/>
    <lineage>
        <taxon>Eukaryota</taxon>
        <taxon>Fungi</taxon>
        <taxon>Dikarya</taxon>
        <taxon>Ascomycota</taxon>
        <taxon>Saccharomycotina</taxon>
        <taxon>Pichiomycetes</taxon>
        <taxon>Debaryomycetaceae</taxon>
        <taxon>Candida/Lodderomyces clade</taxon>
        <taxon>Candida</taxon>
    </lineage>
</organism>
<keyword evidence="1" id="KW-0866">Nonsense-mediated mRNA decay</keyword>
<evidence type="ECO:0000313" key="5">
    <source>
        <dbReference type="Proteomes" id="UP000590412"/>
    </source>
</evidence>
<sequence>MMAHEISTPVQIHGNENSPSFQNTLKKPSRSNKANQNAGRGDEIRLLPSGAPVDFGHGSAKNKTSSPKKLKEPIRLSSLPSLPNGEKPQFHNEKSDSRRRKESEQPPPNKSSTKSKKSQRDKPVVDISLPNGEKPNFNNNPRSKKSGNKKEKEPVAVVLKEDSSTYAGSSFHSSPAALNLPKPKFKPSPKQTVSKDETDSILSKRVESTSSPFSTSVAASPTDIPVAQSPPIQATTVSGPAQVYSNQSSQPIHSSPFAPQQQPVYAAQAGQPAFSHFVPQPVPPPPLPPNQLYHPYIGHVPQMHYPQPLHAQPTQQGQKITFNQLLSSSK</sequence>
<dbReference type="Pfam" id="PF15365">
    <property type="entry name" value="PNRC"/>
    <property type="match status" value="1"/>
</dbReference>
<feature type="compositionally biased region" description="Polar residues" evidence="3">
    <location>
        <begin position="230"/>
        <end position="253"/>
    </location>
</feature>
<dbReference type="OrthoDB" id="4026794at2759"/>
<evidence type="ECO:0000256" key="3">
    <source>
        <dbReference type="SAM" id="MobiDB-lite"/>
    </source>
</evidence>
<accession>A0A8X7TDC8</accession>